<dbReference type="Pfam" id="PF00384">
    <property type="entry name" value="Molybdopterin"/>
    <property type="match status" value="1"/>
</dbReference>
<dbReference type="Proteomes" id="UP000789359">
    <property type="component" value="Unassembled WGS sequence"/>
</dbReference>
<dbReference type="Gene3D" id="3.40.50.740">
    <property type="match status" value="1"/>
</dbReference>
<gene>
    <name evidence="7" type="primary">fdhF_1</name>
    <name evidence="7" type="ORF">LMG8286_00598</name>
</gene>
<dbReference type="InterPro" id="IPR050123">
    <property type="entry name" value="Prok_molybdopt-oxidoreductase"/>
</dbReference>
<keyword evidence="1" id="KW-0479">Metal-binding</keyword>
<dbReference type="Gene3D" id="3.40.228.10">
    <property type="entry name" value="Dimethylsulfoxide Reductase, domain 2"/>
    <property type="match status" value="1"/>
</dbReference>
<dbReference type="PROSITE" id="PS00490">
    <property type="entry name" value="MOLYBDOPTERIN_PROK_2"/>
    <property type="match status" value="1"/>
</dbReference>
<dbReference type="InterPro" id="IPR006655">
    <property type="entry name" value="Mopterin_OxRdtase_prok_CS"/>
</dbReference>
<feature type="domain" description="Molybdopterin oxidoreductase" evidence="5">
    <location>
        <begin position="12"/>
        <end position="343"/>
    </location>
</feature>
<dbReference type="SUPFAM" id="SSF53706">
    <property type="entry name" value="Formate dehydrogenase/DMSO reductase, domains 1-3"/>
    <property type="match status" value="1"/>
</dbReference>
<evidence type="ECO:0000256" key="1">
    <source>
        <dbReference type="ARBA" id="ARBA00022723"/>
    </source>
</evidence>
<dbReference type="InterPro" id="IPR006656">
    <property type="entry name" value="Mopterin_OxRdtase"/>
</dbReference>
<evidence type="ECO:0000259" key="6">
    <source>
        <dbReference type="Pfam" id="PF01568"/>
    </source>
</evidence>
<dbReference type="PANTHER" id="PTHR43105:SF14">
    <property type="entry name" value="FORMATE DEHYDROGENASE H"/>
    <property type="match status" value="1"/>
</dbReference>
<evidence type="ECO:0000256" key="2">
    <source>
        <dbReference type="ARBA" id="ARBA00023002"/>
    </source>
</evidence>
<sequence>MAGLANTLGNGTMTNDLVEFATDTDVFLLIGTNTSECHPIIAMQMQRGLERGAKMIVVDPKRTDMAKKADIYLQIPIGANIKTLNTMMNVILSENLQDDEFIKNYTIGYEWLKEAVKDFTPERFERETGVSAKLITVAARMYAKAGTAAICYTMGITQFTDGTSNVFCLSNLALLTGNLGKKGAGVNPLRGQNNVQGACDMGALPNVIPAGAVNSPYAQEQARKVWHFELNPTPGFKLTQAPDKIDSGEIKLLYVFGENPVMSDPWTEHFVHAVHHLDCFIVQDLFLTESAQKADVVLPAACWGEKDGTFLNTSRRVQRTRKASEPVGGVEPDWKVVCNIAKKMGLEGFGFHDAEQVWNELRELQPKFFGGISYYRLEKLGGISWPCPDEEHPGTPDLYTDKISMLPDGKFRFAPVIYLEDKEQRASAEAEFRARLNIPDTHPVGSGMLSEVPDEVYPCLFTTGRKVYHYHTGTMTRECPALEHGAGMEGALIEVSEDIARERELEEGCYALVENKRGKIAAKLRINPDLREGTIFTTFHYSEADGNELANASDPDPLSGITPLKMTIANIKKLTEDEFIKFREQNEISMHSETPYLSVRRY</sequence>
<accession>A0ABM8Q285</accession>
<dbReference type="Pfam" id="PF01568">
    <property type="entry name" value="Molydop_binding"/>
    <property type="match status" value="1"/>
</dbReference>
<keyword evidence="4" id="KW-0411">Iron-sulfur</keyword>
<dbReference type="InterPro" id="IPR009010">
    <property type="entry name" value="Asp_de-COase-like_dom_sf"/>
</dbReference>
<dbReference type="InterPro" id="IPR006657">
    <property type="entry name" value="MoPterin_dinucl-bd_dom"/>
</dbReference>
<keyword evidence="3" id="KW-0408">Iron</keyword>
<protein>
    <submittedName>
        <fullName evidence="7">Formate dehydrogenase H</fullName>
        <ecNumber evidence="7">1.17.1.9</ecNumber>
    </submittedName>
</protein>
<evidence type="ECO:0000313" key="8">
    <source>
        <dbReference type="Proteomes" id="UP000789359"/>
    </source>
</evidence>
<keyword evidence="2 7" id="KW-0560">Oxidoreductase</keyword>
<dbReference type="EC" id="1.17.1.9" evidence="7"/>
<keyword evidence="8" id="KW-1185">Reference proteome</keyword>
<evidence type="ECO:0000256" key="3">
    <source>
        <dbReference type="ARBA" id="ARBA00023004"/>
    </source>
</evidence>
<organism evidence="7 8">
    <name type="scientific">Campylobacter suis</name>
    <dbReference type="NCBI Taxonomy" id="2790657"/>
    <lineage>
        <taxon>Bacteria</taxon>
        <taxon>Pseudomonadati</taxon>
        <taxon>Campylobacterota</taxon>
        <taxon>Epsilonproteobacteria</taxon>
        <taxon>Campylobacterales</taxon>
        <taxon>Campylobacteraceae</taxon>
        <taxon>Campylobacter</taxon>
    </lineage>
</organism>
<dbReference type="EMBL" id="CAJHOE010000001">
    <property type="protein sequence ID" value="CAD7286903.1"/>
    <property type="molecule type" value="Genomic_DNA"/>
</dbReference>
<dbReference type="Gene3D" id="2.40.40.20">
    <property type="match status" value="1"/>
</dbReference>
<evidence type="ECO:0000259" key="5">
    <source>
        <dbReference type="Pfam" id="PF00384"/>
    </source>
</evidence>
<name>A0ABM8Q285_9BACT</name>
<reference evidence="7 8" key="1">
    <citation type="submission" date="2020-11" db="EMBL/GenBank/DDBJ databases">
        <authorList>
            <person name="Peeters C."/>
        </authorList>
    </citation>
    <scope>NUCLEOTIDE SEQUENCE [LARGE SCALE GENOMIC DNA]</scope>
    <source>
        <strain evidence="7 8">LMG 8286</strain>
    </source>
</reference>
<feature type="domain" description="Molybdopterin dinucleotide-binding" evidence="6">
    <location>
        <begin position="461"/>
        <end position="566"/>
    </location>
</feature>
<proteinExistence type="predicted"/>
<evidence type="ECO:0000313" key="7">
    <source>
        <dbReference type="EMBL" id="CAD7286903.1"/>
    </source>
</evidence>
<dbReference type="SUPFAM" id="SSF50692">
    <property type="entry name" value="ADC-like"/>
    <property type="match status" value="1"/>
</dbReference>
<dbReference type="PANTHER" id="PTHR43105">
    <property type="entry name" value="RESPIRATORY NITRATE REDUCTASE"/>
    <property type="match status" value="1"/>
</dbReference>
<dbReference type="GO" id="GO:0008863">
    <property type="term" value="F:formate dehydrogenase (NAD+) activity"/>
    <property type="evidence" value="ECO:0007669"/>
    <property type="project" value="UniProtKB-EC"/>
</dbReference>
<comment type="caution">
    <text evidence="7">The sequence shown here is derived from an EMBL/GenBank/DDBJ whole genome shotgun (WGS) entry which is preliminary data.</text>
</comment>
<evidence type="ECO:0000256" key="4">
    <source>
        <dbReference type="ARBA" id="ARBA00023014"/>
    </source>
</evidence>